<dbReference type="Gene3D" id="2.20.25.270">
    <property type="match status" value="1"/>
</dbReference>
<dbReference type="Gene3D" id="1.10.10.1100">
    <property type="entry name" value="BFD-like [2Fe-2S]-binding domain"/>
    <property type="match status" value="1"/>
</dbReference>
<gene>
    <name evidence="2" type="ORF">CODIS_05390</name>
</gene>
<comment type="caution">
    <text evidence="2">The sequence shown here is derived from an EMBL/GenBank/DDBJ whole genome shotgun (WGS) entry which is preliminary data.</text>
</comment>
<dbReference type="Pfam" id="PF18423">
    <property type="entry name" value="zf_CopZ"/>
    <property type="match status" value="1"/>
</dbReference>
<name>A0A7Z1AGW9_9GAMM</name>
<dbReference type="Proteomes" id="UP000094769">
    <property type="component" value="Unassembled WGS sequence"/>
</dbReference>
<dbReference type="RefSeq" id="WP_162420091.1">
    <property type="nucleotide sequence ID" value="NZ_MARB01000002.1"/>
</dbReference>
<sequence length="139" mass="15442">MSHCCSEPGCNINRPGKHRCPVNGIEYSEVSVKTVAHHVRRPWLLDGHTKQYYFCDDPTCDVVYFGDDDSVISQAQVRTRVGVKDQSDDAMLCYCFGVTKRDADSDPGIRAYIVRQTKLGVCSCETSNPAGVCCLKTFP</sequence>
<dbReference type="InterPro" id="IPR040890">
    <property type="entry name" value="Znf_CopZ"/>
</dbReference>
<accession>A0A7Z1AGW9</accession>
<dbReference type="NCBIfam" id="NF047645">
    <property type="entry name" value="CopZ_Nterm_CC"/>
    <property type="match status" value="1"/>
</dbReference>
<feature type="domain" description="CopZ zinc binding" evidence="1">
    <location>
        <begin position="18"/>
        <end position="78"/>
    </location>
</feature>
<keyword evidence="3" id="KW-1185">Reference proteome</keyword>
<evidence type="ECO:0000313" key="3">
    <source>
        <dbReference type="Proteomes" id="UP000094769"/>
    </source>
</evidence>
<dbReference type="CDD" id="cd10141">
    <property type="entry name" value="CopZ-like_Fer2_BFD-like"/>
    <property type="match status" value="1"/>
</dbReference>
<dbReference type="AlphaFoldDB" id="A0A7Z1AGW9"/>
<proteinExistence type="predicted"/>
<dbReference type="InterPro" id="IPR041854">
    <property type="entry name" value="BFD-like_2Fe2S-bd_dom_sf"/>
</dbReference>
<evidence type="ECO:0000259" key="1">
    <source>
        <dbReference type="Pfam" id="PF18423"/>
    </source>
</evidence>
<protein>
    <recommendedName>
        <fullName evidence="1">CopZ zinc binding domain-containing protein</fullName>
    </recommendedName>
</protein>
<reference evidence="2 3" key="1">
    <citation type="submission" date="2016-06" db="EMBL/GenBank/DDBJ databases">
        <title>Genome sequence of endosymbiont of Candidatus Endolucinida thiodiazotropha.</title>
        <authorList>
            <person name="Poehlein A."/>
            <person name="Koenig S."/>
            <person name="Heiden S.E."/>
            <person name="Thuermer A."/>
            <person name="Voget S."/>
            <person name="Daniel R."/>
            <person name="Markert S."/>
            <person name="Gros O."/>
            <person name="Schweder T."/>
        </authorList>
    </citation>
    <scope>NUCLEOTIDE SEQUENCE [LARGE SCALE GENOMIC DNA]</scope>
    <source>
        <strain evidence="2 3">COS</strain>
    </source>
</reference>
<organism evidence="2 3">
    <name type="scientific">Candidatus Thiodiazotropha endolucinida</name>
    <dbReference type="NCBI Taxonomy" id="1655433"/>
    <lineage>
        <taxon>Bacteria</taxon>
        <taxon>Pseudomonadati</taxon>
        <taxon>Pseudomonadota</taxon>
        <taxon>Gammaproteobacteria</taxon>
        <taxon>Chromatiales</taxon>
        <taxon>Sedimenticolaceae</taxon>
        <taxon>Candidatus Thiodiazotropha</taxon>
    </lineage>
</organism>
<evidence type="ECO:0000313" key="2">
    <source>
        <dbReference type="EMBL" id="ODJ89440.1"/>
    </source>
</evidence>
<dbReference type="EMBL" id="MARB01000002">
    <property type="protein sequence ID" value="ODJ89440.1"/>
    <property type="molecule type" value="Genomic_DNA"/>
</dbReference>